<dbReference type="SUPFAM" id="SSF161098">
    <property type="entry name" value="MetI-like"/>
    <property type="match status" value="1"/>
</dbReference>
<dbReference type="Pfam" id="PF00528">
    <property type="entry name" value="BPD_transp_1"/>
    <property type="match status" value="1"/>
</dbReference>
<keyword evidence="3 6" id="KW-0812">Transmembrane</keyword>
<protein>
    <submittedName>
        <fullName evidence="8">ABC transporter</fullName>
    </submittedName>
</protein>
<dbReference type="OrthoDB" id="9801163at2"/>
<keyword evidence="2 6" id="KW-0813">Transport</keyword>
<dbReference type="PANTHER" id="PTHR30177">
    <property type="entry name" value="GLYCINE BETAINE/L-PROLINE TRANSPORT SYSTEM PERMEASE PROTEIN PROW"/>
    <property type="match status" value="1"/>
</dbReference>
<feature type="transmembrane region" description="Helical" evidence="6">
    <location>
        <begin position="100"/>
        <end position="128"/>
    </location>
</feature>
<evidence type="ECO:0000256" key="1">
    <source>
        <dbReference type="ARBA" id="ARBA00004651"/>
    </source>
</evidence>
<dbReference type="PANTHER" id="PTHR30177:SF32">
    <property type="entry name" value="GLYCINE BETAINE UPTAKE SYSTEM PERMEASE PROTEIN YEHW"/>
    <property type="match status" value="1"/>
</dbReference>
<name>A0A1Y0D4L4_9GAMM</name>
<dbReference type="InterPro" id="IPR051204">
    <property type="entry name" value="ABC_transp_perm/SBD"/>
</dbReference>
<evidence type="ECO:0000256" key="3">
    <source>
        <dbReference type="ARBA" id="ARBA00022692"/>
    </source>
</evidence>
<dbReference type="InterPro" id="IPR000515">
    <property type="entry name" value="MetI-like"/>
</dbReference>
<dbReference type="RefSeq" id="WP_087035943.1">
    <property type="nucleotide sequence ID" value="NZ_CP021377.1"/>
</dbReference>
<dbReference type="CDD" id="cd06261">
    <property type="entry name" value="TM_PBP2"/>
    <property type="match status" value="1"/>
</dbReference>
<keyword evidence="5 6" id="KW-0472">Membrane</keyword>
<dbReference type="KEGG" id="opf:CBP31_07405"/>
<keyword evidence="9" id="KW-1185">Reference proteome</keyword>
<feature type="transmembrane region" description="Helical" evidence="6">
    <location>
        <begin position="54"/>
        <end position="79"/>
    </location>
</feature>
<dbReference type="Proteomes" id="UP000243937">
    <property type="component" value="Chromosome"/>
</dbReference>
<dbReference type="PROSITE" id="PS50928">
    <property type="entry name" value="ABC_TM1"/>
    <property type="match status" value="1"/>
</dbReference>
<proteinExistence type="inferred from homology"/>
<evidence type="ECO:0000313" key="9">
    <source>
        <dbReference type="Proteomes" id="UP000243937"/>
    </source>
</evidence>
<reference evidence="8 9" key="1">
    <citation type="journal article" date="2014" name="Int. J. Syst. Evol. Microbiol.">
        <title>Oceanisphaera profunda sp. nov., a marine bacterium isolated from deep-sea sediment, and emended description of the genus Oceanisphaera.</title>
        <authorList>
            <person name="Xu Z."/>
            <person name="Zhang X.Y."/>
            <person name="Su H.N."/>
            <person name="Yu Z.C."/>
            <person name="Liu C."/>
            <person name="Li H."/>
            <person name="Chen X.L."/>
            <person name="Song X.Y."/>
            <person name="Xie B.B."/>
            <person name="Qin Q.L."/>
            <person name="Zhou B.C."/>
            <person name="Shi M."/>
            <person name="Huang Y."/>
            <person name="Zhang Y.Z."/>
        </authorList>
    </citation>
    <scope>NUCLEOTIDE SEQUENCE [LARGE SCALE GENOMIC DNA]</scope>
    <source>
        <strain evidence="8 9">SM1222</strain>
    </source>
</reference>
<comment type="similarity">
    <text evidence="6">Belongs to the binding-protein-dependent transport system permease family.</text>
</comment>
<gene>
    <name evidence="8" type="ORF">CBP31_07405</name>
</gene>
<dbReference type="GO" id="GO:0005886">
    <property type="term" value="C:plasma membrane"/>
    <property type="evidence" value="ECO:0007669"/>
    <property type="project" value="UniProtKB-SubCell"/>
</dbReference>
<evidence type="ECO:0000256" key="2">
    <source>
        <dbReference type="ARBA" id="ARBA00022448"/>
    </source>
</evidence>
<evidence type="ECO:0000256" key="6">
    <source>
        <dbReference type="RuleBase" id="RU363032"/>
    </source>
</evidence>
<keyword evidence="4 6" id="KW-1133">Transmembrane helix</keyword>
<feature type="transmembrane region" description="Helical" evidence="6">
    <location>
        <begin position="163"/>
        <end position="183"/>
    </location>
</feature>
<dbReference type="EMBL" id="CP021377">
    <property type="protein sequence ID" value="ART82473.1"/>
    <property type="molecule type" value="Genomic_DNA"/>
</dbReference>
<dbReference type="GO" id="GO:0031460">
    <property type="term" value="P:glycine betaine transport"/>
    <property type="evidence" value="ECO:0007669"/>
    <property type="project" value="UniProtKB-ARBA"/>
</dbReference>
<dbReference type="Gene3D" id="1.10.3720.10">
    <property type="entry name" value="MetI-like"/>
    <property type="match status" value="1"/>
</dbReference>
<feature type="transmembrane region" description="Helical" evidence="6">
    <location>
        <begin position="216"/>
        <end position="235"/>
    </location>
</feature>
<evidence type="ECO:0000313" key="8">
    <source>
        <dbReference type="EMBL" id="ART82473.1"/>
    </source>
</evidence>
<evidence type="ECO:0000259" key="7">
    <source>
        <dbReference type="PROSITE" id="PS50928"/>
    </source>
</evidence>
<dbReference type="InterPro" id="IPR035906">
    <property type="entry name" value="MetI-like_sf"/>
</dbReference>
<evidence type="ECO:0000256" key="4">
    <source>
        <dbReference type="ARBA" id="ARBA00022989"/>
    </source>
</evidence>
<dbReference type="GO" id="GO:0055085">
    <property type="term" value="P:transmembrane transport"/>
    <property type="evidence" value="ECO:0007669"/>
    <property type="project" value="InterPro"/>
</dbReference>
<dbReference type="FunFam" id="1.10.3720.10:FF:000001">
    <property type="entry name" value="Glycine betaine ABC transporter, permease"/>
    <property type="match status" value="1"/>
</dbReference>
<dbReference type="AlphaFoldDB" id="A0A1Y0D4L4"/>
<comment type="subcellular location">
    <subcellularLocation>
        <location evidence="1 6">Cell membrane</location>
        <topology evidence="1 6">Multi-pass membrane protein</topology>
    </subcellularLocation>
</comment>
<feature type="transmembrane region" description="Helical" evidence="6">
    <location>
        <begin position="12"/>
        <end position="34"/>
    </location>
</feature>
<feature type="domain" description="ABC transmembrane type-1" evidence="7">
    <location>
        <begin position="54"/>
        <end position="235"/>
    </location>
</feature>
<sequence length="250" mass="26802">MKTPTVRGWLGPGLPVLLLLIMTINIEWLTPLFSYFVDERTPAIYSRDSVFNLLLWHLTAVFLAIAAATLVALIGGIWVTRASGREFLPLARAIANLGQTFPPVAVLALAVPALGFGLTPTLVALFLYGMLPIYENTVTGLQQVPSQVTDAARGMGMNPRQQLWFVELPLALPLIVAGIRISLVISIGTATIGSTVAAKGFGEVIIAGLLTDNMAFVLQGAIMVALMAIIIDSLLQRLERRLSPTAITSK</sequence>
<evidence type="ECO:0000256" key="5">
    <source>
        <dbReference type="ARBA" id="ARBA00023136"/>
    </source>
</evidence>
<organism evidence="8 9">
    <name type="scientific">Oceanisphaera profunda</name>
    <dbReference type="NCBI Taxonomy" id="1416627"/>
    <lineage>
        <taxon>Bacteria</taxon>
        <taxon>Pseudomonadati</taxon>
        <taxon>Pseudomonadota</taxon>
        <taxon>Gammaproteobacteria</taxon>
        <taxon>Aeromonadales</taxon>
        <taxon>Aeromonadaceae</taxon>
        <taxon>Oceanisphaera</taxon>
    </lineage>
</organism>
<accession>A0A1Y0D4L4</accession>